<evidence type="ECO:0000313" key="3">
    <source>
        <dbReference type="Proteomes" id="UP000192251"/>
    </source>
</evidence>
<keyword evidence="3" id="KW-1185">Reference proteome</keyword>
<evidence type="ECO:0000256" key="1">
    <source>
        <dbReference type="SAM" id="MobiDB-lite"/>
    </source>
</evidence>
<name>A0ABC8C2H5_9ACTN</name>
<organism evidence="2 3">
    <name type="scientific">Kitasatospora albolonga</name>
    <dbReference type="NCBI Taxonomy" id="68173"/>
    <lineage>
        <taxon>Bacteria</taxon>
        <taxon>Bacillati</taxon>
        <taxon>Actinomycetota</taxon>
        <taxon>Actinomycetes</taxon>
        <taxon>Kitasatosporales</taxon>
        <taxon>Streptomycetaceae</taxon>
        <taxon>Kitasatospora</taxon>
    </lineage>
</organism>
<sequence length="78" mass="8534">MLQIVVRVRPVAEDGPPGREGRTEVFRPVEGTGRGVVPTGRYEARQTPGQDGRFRASLSHDRHALVTTGSDRPLSPRS</sequence>
<feature type="region of interest" description="Disordered" evidence="1">
    <location>
        <begin position="30"/>
        <end position="78"/>
    </location>
</feature>
<evidence type="ECO:0000313" key="2">
    <source>
        <dbReference type="EMBL" id="ARF76497.1"/>
    </source>
</evidence>
<accession>A0ABC8C2H5</accession>
<gene>
    <name evidence="2" type="ORF">B7C62_32575</name>
</gene>
<dbReference type="KEGG" id="kab:B7C62_32575"/>
<feature type="compositionally biased region" description="Basic and acidic residues" evidence="1">
    <location>
        <begin position="52"/>
        <end position="64"/>
    </location>
</feature>
<proteinExistence type="predicted"/>
<dbReference type="AlphaFoldDB" id="A0ABC8C2H5"/>
<dbReference type="Proteomes" id="UP000192251">
    <property type="component" value="Chromosome"/>
</dbReference>
<protein>
    <submittedName>
        <fullName evidence="2">Uncharacterized protein</fullName>
    </submittedName>
</protein>
<reference evidence="2 3" key="1">
    <citation type="submission" date="2017-04" db="EMBL/GenBank/DDBJ databases">
        <title>The complete genome sequence of Streptomyces albolongus YIM 101047, the producer of novel bafilomycins and novel odoriferous sesquiterpenoids.</title>
        <authorList>
            <person name="Yin M."/>
            <person name="Jiang Y."/>
        </authorList>
    </citation>
    <scope>NUCLEOTIDE SEQUENCE [LARGE SCALE GENOMIC DNA]</scope>
    <source>
        <strain evidence="2 3">YIM 101047</strain>
    </source>
</reference>
<dbReference type="EMBL" id="CP020563">
    <property type="protein sequence ID" value="ARF76497.1"/>
    <property type="molecule type" value="Genomic_DNA"/>
</dbReference>